<keyword evidence="1" id="KW-0677">Repeat</keyword>
<accession>A0A5J4X7K7</accession>
<dbReference type="InterPro" id="IPR035979">
    <property type="entry name" value="RBD_domain_sf"/>
</dbReference>
<feature type="domain" description="PTBP1-like RNA recognition motif 2" evidence="3">
    <location>
        <begin position="37"/>
        <end position="111"/>
    </location>
</feature>
<evidence type="ECO:0000313" key="5">
    <source>
        <dbReference type="Proteomes" id="UP000324800"/>
    </source>
</evidence>
<sequence length="135" mass="15572">KAVLLHDHAFFLNFSQSQYIHKEVPFKKTNCIHHGERILLMTIHNPIHPITVQVIQAVFRGYKLQKAVIFHTNGVQCLSEFESPEDARSAREALDGREIYAGCCLMKIEYSSMRRPLSVRRNTEFAIDLTGIFEL</sequence>
<protein>
    <submittedName>
        <fullName evidence="4">Putative Heterogeneous nuclear ribonucleoprotein L</fullName>
    </submittedName>
</protein>
<evidence type="ECO:0000256" key="1">
    <source>
        <dbReference type="ARBA" id="ARBA00022737"/>
    </source>
</evidence>
<feature type="non-terminal residue" evidence="4">
    <location>
        <position position="1"/>
    </location>
</feature>
<name>A0A5J4X7K7_9EUKA</name>
<dbReference type="EMBL" id="SNRW01000222">
    <property type="protein sequence ID" value="KAA6402519.1"/>
    <property type="molecule type" value="Genomic_DNA"/>
</dbReference>
<dbReference type="InterPro" id="IPR021790">
    <property type="entry name" value="PTBP1-like_RRM2"/>
</dbReference>
<dbReference type="Proteomes" id="UP000324800">
    <property type="component" value="Unassembled WGS sequence"/>
</dbReference>
<keyword evidence="2" id="KW-0694">RNA-binding</keyword>
<dbReference type="Gene3D" id="3.30.70.330">
    <property type="match status" value="1"/>
</dbReference>
<evidence type="ECO:0000259" key="3">
    <source>
        <dbReference type="Pfam" id="PF11835"/>
    </source>
</evidence>
<evidence type="ECO:0000256" key="2">
    <source>
        <dbReference type="ARBA" id="ARBA00022884"/>
    </source>
</evidence>
<dbReference type="AlphaFoldDB" id="A0A5J4X7K7"/>
<evidence type="ECO:0000313" key="4">
    <source>
        <dbReference type="EMBL" id="KAA6402519.1"/>
    </source>
</evidence>
<dbReference type="OrthoDB" id="302770at2759"/>
<dbReference type="Pfam" id="PF11835">
    <property type="entry name" value="RRM_8"/>
    <property type="match status" value="1"/>
</dbReference>
<comment type="caution">
    <text evidence="4">The sequence shown here is derived from an EMBL/GenBank/DDBJ whole genome shotgun (WGS) entry which is preliminary data.</text>
</comment>
<reference evidence="4 5" key="1">
    <citation type="submission" date="2019-03" db="EMBL/GenBank/DDBJ databases">
        <title>Single cell metagenomics reveals metabolic interactions within the superorganism composed of flagellate Streblomastix strix and complex community of Bacteroidetes bacteria on its surface.</title>
        <authorList>
            <person name="Treitli S.C."/>
            <person name="Kolisko M."/>
            <person name="Husnik F."/>
            <person name="Keeling P."/>
            <person name="Hampl V."/>
        </authorList>
    </citation>
    <scope>NUCLEOTIDE SEQUENCE [LARGE SCALE GENOMIC DNA]</scope>
    <source>
        <strain evidence="4">ST1C</strain>
    </source>
</reference>
<dbReference type="SUPFAM" id="SSF54928">
    <property type="entry name" value="RNA-binding domain, RBD"/>
    <property type="match status" value="1"/>
</dbReference>
<organism evidence="4 5">
    <name type="scientific">Streblomastix strix</name>
    <dbReference type="NCBI Taxonomy" id="222440"/>
    <lineage>
        <taxon>Eukaryota</taxon>
        <taxon>Metamonada</taxon>
        <taxon>Preaxostyla</taxon>
        <taxon>Oxymonadida</taxon>
        <taxon>Streblomastigidae</taxon>
        <taxon>Streblomastix</taxon>
    </lineage>
</organism>
<dbReference type="PANTHER" id="PTHR15592">
    <property type="entry name" value="MATRIN 3/NUCLEAR PROTEIN 220-RELATED"/>
    <property type="match status" value="1"/>
</dbReference>
<keyword evidence="4" id="KW-0687">Ribonucleoprotein</keyword>
<dbReference type="GO" id="GO:0003723">
    <property type="term" value="F:RNA binding"/>
    <property type="evidence" value="ECO:0007669"/>
    <property type="project" value="UniProtKB-KW"/>
</dbReference>
<gene>
    <name evidence="4" type="ORF">EZS28_001951</name>
</gene>
<dbReference type="InterPro" id="IPR012677">
    <property type="entry name" value="Nucleotide-bd_a/b_plait_sf"/>
</dbReference>
<proteinExistence type="predicted"/>
<dbReference type="GO" id="GO:1990904">
    <property type="term" value="C:ribonucleoprotein complex"/>
    <property type="evidence" value="ECO:0007669"/>
    <property type="project" value="UniProtKB-KW"/>
</dbReference>